<sequence>MLLAIVKCTYALGAGGRLTPAEAQIPVQAADDFHGKPGESSVRWESDLALYKPATDVVLLGHAYAPGRPEAEVHVSLRVGPVHRVLAVFGDRHWRWGLGMSSPKPFTKMPLTYERAFGGTDRSAADPRHHEMEARNPVGRGFRARHTGQAAGDILLPNIEDPRNLLRSPRDRPEPAGLGFIARGWQPRAALAGTYDEAWRKDRAPLLPQDFDERHHNAAPQPLRASPHLVGNEPVELAHLSPRGTLRFGLPGTRPRVQVSIGRTRHELSVLLDTVVLLPDEDQVVLVWRGHRRLSPADMFCLDYLEVRPQ</sequence>
<dbReference type="AlphaFoldDB" id="A0A848L7X9"/>
<protein>
    <submittedName>
        <fullName evidence="2">DUF2169 domain-containing protein</fullName>
    </submittedName>
</protein>
<dbReference type="Pfam" id="PF09937">
    <property type="entry name" value="DUF2169"/>
    <property type="match status" value="1"/>
</dbReference>
<evidence type="ECO:0000313" key="3">
    <source>
        <dbReference type="Proteomes" id="UP000518300"/>
    </source>
</evidence>
<dbReference type="RefSeq" id="WP_169343656.1">
    <property type="nucleotide sequence ID" value="NZ_JABBJJ010000017.1"/>
</dbReference>
<accession>A0A848L7X9</accession>
<reference evidence="2 3" key="1">
    <citation type="submission" date="2020-04" db="EMBL/GenBank/DDBJ databases">
        <title>Draft genome of Pyxidicoccus fallax type strain.</title>
        <authorList>
            <person name="Whitworth D.E."/>
        </authorList>
    </citation>
    <scope>NUCLEOTIDE SEQUENCE [LARGE SCALE GENOMIC DNA]</scope>
    <source>
        <strain evidence="2 3">DSM 14698</strain>
    </source>
</reference>
<name>A0A848L7X9_9BACT</name>
<dbReference type="InterPro" id="IPR018683">
    <property type="entry name" value="DUF2169"/>
</dbReference>
<dbReference type="EMBL" id="JABBJJ010000017">
    <property type="protein sequence ID" value="NMO14362.1"/>
    <property type="molecule type" value="Genomic_DNA"/>
</dbReference>
<dbReference type="Proteomes" id="UP000518300">
    <property type="component" value="Unassembled WGS sequence"/>
</dbReference>
<proteinExistence type="predicted"/>
<gene>
    <name evidence="2" type="ORF">HG543_05755</name>
</gene>
<feature type="domain" description="DUF2169" evidence="1">
    <location>
        <begin position="2"/>
        <end position="289"/>
    </location>
</feature>
<keyword evidence="3" id="KW-1185">Reference proteome</keyword>
<evidence type="ECO:0000259" key="1">
    <source>
        <dbReference type="Pfam" id="PF09937"/>
    </source>
</evidence>
<evidence type="ECO:0000313" key="2">
    <source>
        <dbReference type="EMBL" id="NMO14362.1"/>
    </source>
</evidence>
<comment type="caution">
    <text evidence="2">The sequence shown here is derived from an EMBL/GenBank/DDBJ whole genome shotgun (WGS) entry which is preliminary data.</text>
</comment>
<organism evidence="2 3">
    <name type="scientific">Pyxidicoccus fallax</name>
    <dbReference type="NCBI Taxonomy" id="394095"/>
    <lineage>
        <taxon>Bacteria</taxon>
        <taxon>Pseudomonadati</taxon>
        <taxon>Myxococcota</taxon>
        <taxon>Myxococcia</taxon>
        <taxon>Myxococcales</taxon>
        <taxon>Cystobacterineae</taxon>
        <taxon>Myxococcaceae</taxon>
        <taxon>Pyxidicoccus</taxon>
    </lineage>
</organism>